<dbReference type="GO" id="GO:0006508">
    <property type="term" value="P:proteolysis"/>
    <property type="evidence" value="ECO:0007669"/>
    <property type="project" value="UniProtKB-KW"/>
</dbReference>
<dbReference type="Pfam" id="PF00450">
    <property type="entry name" value="Peptidase_S10"/>
    <property type="match status" value="1"/>
</dbReference>
<gene>
    <name evidence="8" type="ORF">B296_00025664</name>
</gene>
<dbReference type="EMBL" id="AMZH03004814">
    <property type="protein sequence ID" value="RRT68078.1"/>
    <property type="molecule type" value="Genomic_DNA"/>
</dbReference>
<evidence type="ECO:0000256" key="4">
    <source>
        <dbReference type="ARBA" id="ARBA00022801"/>
    </source>
</evidence>
<feature type="signal peptide" evidence="7">
    <location>
        <begin position="1"/>
        <end position="23"/>
    </location>
</feature>
<dbReference type="GO" id="GO:0004185">
    <property type="term" value="F:serine-type carboxypeptidase activity"/>
    <property type="evidence" value="ECO:0007669"/>
    <property type="project" value="InterPro"/>
</dbReference>
<protein>
    <recommendedName>
        <fullName evidence="10">Carboxypeptidase</fullName>
    </recommendedName>
</protein>
<keyword evidence="2" id="KW-0121">Carboxypeptidase</keyword>
<feature type="chain" id="PRO_5019083710" description="Carboxypeptidase" evidence="7">
    <location>
        <begin position="24"/>
        <end position="427"/>
    </location>
</feature>
<dbReference type="PRINTS" id="PR00724">
    <property type="entry name" value="CRBOXYPTASEC"/>
</dbReference>
<dbReference type="InterPro" id="IPR029058">
    <property type="entry name" value="AB_hydrolase_fold"/>
</dbReference>
<keyword evidence="5" id="KW-1015">Disulfide bond</keyword>
<proteinExistence type="inferred from homology"/>
<dbReference type="FunFam" id="3.40.50.1820:FF:000013">
    <property type="entry name" value="Carboxypeptidase"/>
    <property type="match status" value="1"/>
</dbReference>
<dbReference type="Gene3D" id="6.10.250.940">
    <property type="match status" value="1"/>
</dbReference>
<evidence type="ECO:0000256" key="5">
    <source>
        <dbReference type="ARBA" id="ARBA00023157"/>
    </source>
</evidence>
<dbReference type="SUPFAM" id="SSF53474">
    <property type="entry name" value="alpha/beta-Hydrolases"/>
    <property type="match status" value="1"/>
</dbReference>
<dbReference type="AlphaFoldDB" id="A0A426ZVR7"/>
<evidence type="ECO:0000256" key="6">
    <source>
        <dbReference type="ARBA" id="ARBA00023180"/>
    </source>
</evidence>
<accession>A0A426ZVR7</accession>
<dbReference type="Proteomes" id="UP000287651">
    <property type="component" value="Unassembled WGS sequence"/>
</dbReference>
<evidence type="ECO:0000256" key="7">
    <source>
        <dbReference type="SAM" id="SignalP"/>
    </source>
</evidence>
<keyword evidence="6" id="KW-0325">Glycoprotein</keyword>
<sequence length="427" mass="48276">MAAFASTSHALCVLLLLSLSVAALGHSRKVLYEEEKEEEREQKLDLVSRLPGQPEVSFRQYSGYVTVNESHGRALFYWLFEATQDVEKKPLLLWLNGGPGCSSIGYGAVEELGPFLMQKGVPELGLNEYAWNKEANLLFLESPFGVGFSYTNTSSDYDSAGDELTAIDAHAFLLNWFKRFPQFKSHEFYIAGESYAELAEKIYEANKKSEEEDRINLKGFMIGNAAVDEEADSAGLVDYAWSHAVISDDLYHRIKQTCNFSAPVDDSCDNLLDTLFDNYGVINVYDIYAPVCLEENSRNSSRSLPVIQGVRPKLFAKTMQRYRRPAGYDPCVPDYTDAYFNRADVQKALHANVTNLPYHWTHCRCEFGLGTRQTPLAHDLTFVDLWVSTNSGDFDGRVPVTSTRYALNKLRLQTVQEWTPWYSGKQV</sequence>
<keyword evidence="3" id="KW-0645">Protease</keyword>
<comment type="caution">
    <text evidence="8">The sequence shown here is derived from an EMBL/GenBank/DDBJ whole genome shotgun (WGS) entry which is preliminary data.</text>
</comment>
<dbReference type="PANTHER" id="PTHR11802:SF394">
    <property type="entry name" value="CARBOXYPEPTIDASE"/>
    <property type="match status" value="1"/>
</dbReference>
<dbReference type="Gene3D" id="3.40.50.1820">
    <property type="entry name" value="alpha/beta hydrolase"/>
    <property type="match status" value="1"/>
</dbReference>
<evidence type="ECO:0008006" key="10">
    <source>
        <dbReference type="Google" id="ProtNLM"/>
    </source>
</evidence>
<dbReference type="GO" id="GO:0005773">
    <property type="term" value="C:vacuole"/>
    <property type="evidence" value="ECO:0007669"/>
    <property type="project" value="TreeGrafter"/>
</dbReference>
<dbReference type="InterPro" id="IPR001563">
    <property type="entry name" value="Peptidase_S10"/>
</dbReference>
<comment type="similarity">
    <text evidence="1">Belongs to the peptidase S10 family.</text>
</comment>
<evidence type="ECO:0000256" key="1">
    <source>
        <dbReference type="ARBA" id="ARBA00009431"/>
    </source>
</evidence>
<evidence type="ECO:0000313" key="8">
    <source>
        <dbReference type="EMBL" id="RRT68078.1"/>
    </source>
</evidence>
<evidence type="ECO:0000313" key="9">
    <source>
        <dbReference type="Proteomes" id="UP000287651"/>
    </source>
</evidence>
<keyword evidence="4" id="KW-0378">Hydrolase</keyword>
<reference evidence="8 9" key="1">
    <citation type="journal article" date="2014" name="Agronomy (Basel)">
        <title>A Draft Genome Sequence for Ensete ventricosum, the Drought-Tolerant Tree Against Hunger.</title>
        <authorList>
            <person name="Harrison J."/>
            <person name="Moore K.A."/>
            <person name="Paszkiewicz K."/>
            <person name="Jones T."/>
            <person name="Grant M."/>
            <person name="Ambacheew D."/>
            <person name="Muzemil S."/>
            <person name="Studholme D.J."/>
        </authorList>
    </citation>
    <scope>NUCLEOTIDE SEQUENCE [LARGE SCALE GENOMIC DNA]</scope>
</reference>
<keyword evidence="7" id="KW-0732">Signal</keyword>
<evidence type="ECO:0000256" key="3">
    <source>
        <dbReference type="ARBA" id="ARBA00022670"/>
    </source>
</evidence>
<dbReference type="PANTHER" id="PTHR11802">
    <property type="entry name" value="SERINE PROTEASE FAMILY S10 SERINE CARBOXYPEPTIDASE"/>
    <property type="match status" value="1"/>
</dbReference>
<organism evidence="8 9">
    <name type="scientific">Ensete ventricosum</name>
    <name type="common">Abyssinian banana</name>
    <name type="synonym">Musa ensete</name>
    <dbReference type="NCBI Taxonomy" id="4639"/>
    <lineage>
        <taxon>Eukaryota</taxon>
        <taxon>Viridiplantae</taxon>
        <taxon>Streptophyta</taxon>
        <taxon>Embryophyta</taxon>
        <taxon>Tracheophyta</taxon>
        <taxon>Spermatophyta</taxon>
        <taxon>Magnoliopsida</taxon>
        <taxon>Liliopsida</taxon>
        <taxon>Zingiberales</taxon>
        <taxon>Musaceae</taxon>
        <taxon>Ensete</taxon>
    </lineage>
</organism>
<name>A0A426ZVR7_ENSVE</name>
<evidence type="ECO:0000256" key="2">
    <source>
        <dbReference type="ARBA" id="ARBA00022645"/>
    </source>
</evidence>